<sequence length="80" mass="8962">MEILRSQVLTDTHNTDALKGGEEQQRLSVLPVWRDTPLFTDRERAALELTEAMVWLADIPCPTRFSPARPPSSARSNSPS</sequence>
<dbReference type="Gene3D" id="1.20.1290.10">
    <property type="entry name" value="AhpD-like"/>
    <property type="match status" value="1"/>
</dbReference>
<reference evidence="2" key="1">
    <citation type="submission" date="2020-11" db="EMBL/GenBank/DDBJ databases">
        <title>Sequencing the genomes of 1000 actinobacteria strains.</title>
        <authorList>
            <person name="Klenk H.-P."/>
        </authorList>
    </citation>
    <scope>NUCLEOTIDE SEQUENCE</scope>
    <source>
        <strain evidence="2">DSM 45356</strain>
    </source>
</reference>
<dbReference type="RefSeq" id="WP_197003209.1">
    <property type="nucleotide sequence ID" value="NZ_BONS01000056.1"/>
</dbReference>
<dbReference type="Proteomes" id="UP000622552">
    <property type="component" value="Unassembled WGS sequence"/>
</dbReference>
<proteinExistence type="predicted"/>
<comment type="caution">
    <text evidence="2">The sequence shown here is derived from an EMBL/GenBank/DDBJ whole genome shotgun (WGS) entry which is preliminary data.</text>
</comment>
<name>A0A8J7KW76_9ACTN</name>
<evidence type="ECO:0000256" key="1">
    <source>
        <dbReference type="SAM" id="MobiDB-lite"/>
    </source>
</evidence>
<protein>
    <submittedName>
        <fullName evidence="2">Alkylhydroperoxidase family enzyme</fullName>
    </submittedName>
</protein>
<gene>
    <name evidence="2" type="ORF">IW245_002396</name>
</gene>
<dbReference type="SUPFAM" id="SSF69118">
    <property type="entry name" value="AhpD-like"/>
    <property type="match status" value="1"/>
</dbReference>
<dbReference type="AlphaFoldDB" id="A0A8J7KW76"/>
<dbReference type="InterPro" id="IPR029032">
    <property type="entry name" value="AhpD-like"/>
</dbReference>
<organism evidence="2 3">
    <name type="scientific">Longispora fulva</name>
    <dbReference type="NCBI Taxonomy" id="619741"/>
    <lineage>
        <taxon>Bacteria</taxon>
        <taxon>Bacillati</taxon>
        <taxon>Actinomycetota</taxon>
        <taxon>Actinomycetes</taxon>
        <taxon>Micromonosporales</taxon>
        <taxon>Micromonosporaceae</taxon>
        <taxon>Longispora</taxon>
    </lineage>
</organism>
<keyword evidence="3" id="KW-1185">Reference proteome</keyword>
<feature type="compositionally biased region" description="Basic and acidic residues" evidence="1">
    <location>
        <begin position="13"/>
        <end position="22"/>
    </location>
</feature>
<evidence type="ECO:0000313" key="2">
    <source>
        <dbReference type="EMBL" id="MBG6136202.1"/>
    </source>
</evidence>
<feature type="region of interest" description="Disordered" evidence="1">
    <location>
        <begin position="1"/>
        <end position="22"/>
    </location>
</feature>
<dbReference type="EMBL" id="JADOUF010000001">
    <property type="protein sequence ID" value="MBG6136202.1"/>
    <property type="molecule type" value="Genomic_DNA"/>
</dbReference>
<accession>A0A8J7KW76</accession>
<evidence type="ECO:0000313" key="3">
    <source>
        <dbReference type="Proteomes" id="UP000622552"/>
    </source>
</evidence>